<organism evidence="1 2">
    <name type="scientific">Agathobacter ruminis</name>
    <dbReference type="NCBI Taxonomy" id="1712665"/>
    <lineage>
        <taxon>Bacteria</taxon>
        <taxon>Bacillati</taxon>
        <taxon>Bacillota</taxon>
        <taxon>Clostridia</taxon>
        <taxon>Lachnospirales</taxon>
        <taxon>Lachnospiraceae</taxon>
        <taxon>Agathobacter</taxon>
    </lineage>
</organism>
<proteinExistence type="predicted"/>
<evidence type="ECO:0000313" key="1">
    <source>
        <dbReference type="EMBL" id="PHU36217.1"/>
    </source>
</evidence>
<sequence length="117" mass="13892">MLDLIDRSSVVHTQEHTETYTIPEFQKLVLDGKITDRTATAKLVIGGFVNDSYHIYIDRMLVTRSTGVITYRGILRLYRMEDLQIQVTYKAQRFFTREEYKRNSKDKKDKRKRGKRS</sequence>
<reference evidence="1" key="1">
    <citation type="submission" date="2017-10" db="EMBL/GenBank/DDBJ databases">
        <title>Resolving the taxonomy of Roseburia spp., Eubacterium rectale and Agathobacter spp. through phylogenomic analysis.</title>
        <authorList>
            <person name="Sheridan P.O."/>
            <person name="Walker A.W."/>
            <person name="Duncan S.H."/>
            <person name="Scott K.P."/>
            <person name="Toole P.W.O."/>
            <person name="Luis P."/>
            <person name="Flint H.J."/>
        </authorList>
    </citation>
    <scope>NUCLEOTIDE SEQUENCE [LARGE SCALE GENOMIC DNA]</scope>
    <source>
        <strain evidence="1">JK623</strain>
    </source>
</reference>
<dbReference type="EMBL" id="PDYG01000135">
    <property type="protein sequence ID" value="PHU36217.1"/>
    <property type="molecule type" value="Genomic_DNA"/>
</dbReference>
<dbReference type="AlphaFoldDB" id="A0A2G3DYU6"/>
<name>A0A2G3DYU6_9FIRM</name>
<protein>
    <submittedName>
        <fullName evidence="1">Uncharacterized protein</fullName>
    </submittedName>
</protein>
<dbReference type="Proteomes" id="UP000224563">
    <property type="component" value="Unassembled WGS sequence"/>
</dbReference>
<gene>
    <name evidence="1" type="ORF">CSX02_13100</name>
</gene>
<comment type="caution">
    <text evidence="1">The sequence shown here is derived from an EMBL/GenBank/DDBJ whole genome shotgun (WGS) entry which is preliminary data.</text>
</comment>
<accession>A0A2G3DYU6</accession>
<evidence type="ECO:0000313" key="2">
    <source>
        <dbReference type="Proteomes" id="UP000224563"/>
    </source>
</evidence>
<reference evidence="1" key="2">
    <citation type="submission" date="2017-10" db="EMBL/GenBank/DDBJ databases">
        <authorList>
            <person name="Banno H."/>
            <person name="Chua N.-H."/>
        </authorList>
    </citation>
    <scope>NUCLEOTIDE SEQUENCE [LARGE SCALE GENOMIC DNA]</scope>
    <source>
        <strain evidence="1">JK623</strain>
    </source>
</reference>
<keyword evidence="2" id="KW-1185">Reference proteome</keyword>